<organism evidence="1 2">
    <name type="scientific">Oryza sativa subsp. japonica</name>
    <name type="common">Rice</name>
    <dbReference type="NCBI Taxonomy" id="39947"/>
    <lineage>
        <taxon>Eukaryota</taxon>
        <taxon>Viridiplantae</taxon>
        <taxon>Streptophyta</taxon>
        <taxon>Embryophyta</taxon>
        <taxon>Tracheophyta</taxon>
        <taxon>Spermatophyta</taxon>
        <taxon>Magnoliopsida</taxon>
        <taxon>Liliopsida</taxon>
        <taxon>Poales</taxon>
        <taxon>Poaceae</taxon>
        <taxon>BOP clade</taxon>
        <taxon>Oryzoideae</taxon>
        <taxon>Oryzeae</taxon>
        <taxon>Oryzinae</taxon>
        <taxon>Oryza</taxon>
        <taxon>Oryza sativa</taxon>
    </lineage>
</organism>
<name>Q2R9X0_ORYSJ</name>
<evidence type="ECO:0000313" key="2">
    <source>
        <dbReference type="Proteomes" id="UP000000763"/>
    </source>
</evidence>
<protein>
    <submittedName>
        <fullName evidence="1">Retrotransposon protein, putative, unclassified</fullName>
    </submittedName>
</protein>
<dbReference type="PANTHER" id="PTHR36617">
    <property type="entry name" value="PROTEIN, PUTATIVE-RELATED"/>
    <property type="match status" value="1"/>
</dbReference>
<dbReference type="EMBL" id="AC120539">
    <property type="protein sequence ID" value="AAX95781.1"/>
    <property type="molecule type" value="Genomic_DNA"/>
</dbReference>
<proteinExistence type="predicted"/>
<dbReference type="Proteomes" id="UP000000763">
    <property type="component" value="Chromosome 11"/>
</dbReference>
<reference evidence="2" key="1">
    <citation type="journal article" date="2005" name="Nature">
        <title>The map-based sequence of the rice genome.</title>
        <authorList>
            <consortium name="International rice genome sequencing project (IRGSP)"/>
            <person name="Matsumoto T."/>
            <person name="Wu J."/>
            <person name="Kanamori H."/>
            <person name="Katayose Y."/>
            <person name="Fujisawa M."/>
            <person name="Namiki N."/>
            <person name="Mizuno H."/>
            <person name="Yamamoto K."/>
            <person name="Antonio B.A."/>
            <person name="Baba T."/>
            <person name="Sakata K."/>
            <person name="Nagamura Y."/>
            <person name="Aoki H."/>
            <person name="Arikawa K."/>
            <person name="Arita K."/>
            <person name="Bito T."/>
            <person name="Chiden Y."/>
            <person name="Fujitsuka N."/>
            <person name="Fukunaka R."/>
            <person name="Hamada M."/>
            <person name="Harada C."/>
            <person name="Hayashi A."/>
            <person name="Hijishita S."/>
            <person name="Honda M."/>
            <person name="Hosokawa S."/>
            <person name="Ichikawa Y."/>
            <person name="Idonuma A."/>
            <person name="Iijima M."/>
            <person name="Ikeda M."/>
            <person name="Ikeno M."/>
            <person name="Ito K."/>
            <person name="Ito S."/>
            <person name="Ito T."/>
            <person name="Ito Y."/>
            <person name="Ito Y."/>
            <person name="Iwabuchi A."/>
            <person name="Kamiya K."/>
            <person name="Karasawa W."/>
            <person name="Kurita K."/>
            <person name="Katagiri S."/>
            <person name="Kikuta A."/>
            <person name="Kobayashi H."/>
            <person name="Kobayashi N."/>
            <person name="Machita K."/>
            <person name="Maehara T."/>
            <person name="Masukawa M."/>
            <person name="Mizubayashi T."/>
            <person name="Mukai Y."/>
            <person name="Nagasaki H."/>
            <person name="Nagata Y."/>
            <person name="Naito S."/>
            <person name="Nakashima M."/>
            <person name="Nakama Y."/>
            <person name="Nakamichi Y."/>
            <person name="Nakamura M."/>
            <person name="Meguro A."/>
            <person name="Negishi M."/>
            <person name="Ohta I."/>
            <person name="Ohta T."/>
            <person name="Okamoto M."/>
            <person name="Ono N."/>
            <person name="Saji S."/>
            <person name="Sakaguchi M."/>
            <person name="Sakai K."/>
            <person name="Shibata M."/>
            <person name="Shimokawa T."/>
            <person name="Song J."/>
            <person name="Takazaki Y."/>
            <person name="Terasawa K."/>
            <person name="Tsugane M."/>
            <person name="Tsuji K."/>
            <person name="Ueda S."/>
            <person name="Waki K."/>
            <person name="Yamagata H."/>
            <person name="Yamamoto M."/>
            <person name="Yamamoto S."/>
            <person name="Yamane H."/>
            <person name="Yoshiki S."/>
            <person name="Yoshihara R."/>
            <person name="Yukawa K."/>
            <person name="Zhong H."/>
            <person name="Yano M."/>
            <person name="Yuan Q."/>
            <person name="Ouyang S."/>
            <person name="Liu J."/>
            <person name="Jones K.M."/>
            <person name="Gansberger K."/>
            <person name="Moffat K."/>
            <person name="Hill J."/>
            <person name="Bera J."/>
            <person name="Fadrosh D."/>
            <person name="Jin S."/>
            <person name="Johri S."/>
            <person name="Kim M."/>
            <person name="Overton L."/>
            <person name="Reardon M."/>
            <person name="Tsitrin T."/>
            <person name="Vuong H."/>
            <person name="Weaver B."/>
            <person name="Ciecko A."/>
            <person name="Tallon L."/>
            <person name="Jackson J."/>
            <person name="Pai G."/>
            <person name="Aken S.V."/>
            <person name="Utterback T."/>
            <person name="Reidmuller S."/>
            <person name="Feldblyum T."/>
            <person name="Hsiao J."/>
            <person name="Zismann V."/>
            <person name="Iobst S."/>
            <person name="de Vazeille A.R."/>
            <person name="Buell C.R."/>
            <person name="Ying K."/>
            <person name="Li Y."/>
            <person name="Lu T."/>
            <person name="Huang Y."/>
            <person name="Zhao Q."/>
            <person name="Feng Q."/>
            <person name="Zhang L."/>
            <person name="Zhu J."/>
            <person name="Weng Q."/>
            <person name="Mu J."/>
            <person name="Lu Y."/>
            <person name="Fan D."/>
            <person name="Liu Y."/>
            <person name="Guan J."/>
            <person name="Zhang Y."/>
            <person name="Yu S."/>
            <person name="Liu X."/>
            <person name="Zhang Y."/>
            <person name="Hong G."/>
            <person name="Han B."/>
            <person name="Choisne N."/>
            <person name="Demange N."/>
            <person name="Orjeda G."/>
            <person name="Samain S."/>
            <person name="Cattolico L."/>
            <person name="Pelletier E."/>
            <person name="Couloux A."/>
            <person name="Segurens B."/>
            <person name="Wincker P."/>
            <person name="D'Hont A."/>
            <person name="Scarpelli C."/>
            <person name="Weissenbach J."/>
            <person name="Salanoubat M."/>
            <person name="Quetier F."/>
            <person name="Yu Y."/>
            <person name="Kim H.R."/>
            <person name="Rambo T."/>
            <person name="Currie J."/>
            <person name="Collura K."/>
            <person name="Luo M."/>
            <person name="Yang T."/>
            <person name="Ammiraju J.S.S."/>
            <person name="Engler F."/>
            <person name="Soderlund C."/>
            <person name="Wing R.A."/>
            <person name="Palmer L.E."/>
            <person name="de la Bastide M."/>
            <person name="Spiegel L."/>
            <person name="Nascimento L."/>
            <person name="Zutavern T."/>
            <person name="O'Shaughnessy A."/>
            <person name="Dike S."/>
            <person name="Dedhia N."/>
            <person name="Preston R."/>
            <person name="Balija V."/>
            <person name="McCombie W.R."/>
            <person name="Chow T."/>
            <person name="Chen H."/>
            <person name="Chung M."/>
            <person name="Chen C."/>
            <person name="Shaw J."/>
            <person name="Wu H."/>
            <person name="Hsiao K."/>
            <person name="Chao Y."/>
            <person name="Chu M."/>
            <person name="Cheng C."/>
            <person name="Hour A."/>
            <person name="Lee P."/>
            <person name="Lin S."/>
            <person name="Lin Y."/>
            <person name="Liou J."/>
            <person name="Liu S."/>
            <person name="Hsing Y."/>
            <person name="Raghuvanshi S."/>
            <person name="Mohanty A."/>
            <person name="Bharti A.K."/>
            <person name="Gaur A."/>
            <person name="Gupta V."/>
            <person name="Kumar D."/>
            <person name="Ravi V."/>
            <person name="Vij S."/>
            <person name="Kapur A."/>
            <person name="Khurana P."/>
            <person name="Khurana P."/>
            <person name="Khurana J.P."/>
            <person name="Tyagi A.K."/>
            <person name="Gaikwad K."/>
            <person name="Singh A."/>
            <person name="Dalal V."/>
            <person name="Srivastava S."/>
            <person name="Dixit A."/>
            <person name="Pal A.K."/>
            <person name="Ghazi I.A."/>
            <person name="Yadav M."/>
            <person name="Pandit A."/>
            <person name="Bhargava A."/>
            <person name="Sureshbabu K."/>
            <person name="Batra K."/>
            <person name="Sharma T.R."/>
            <person name="Mohapatra T."/>
            <person name="Singh N.K."/>
            <person name="Messing J."/>
            <person name="Nelson A.B."/>
            <person name="Fuks G."/>
            <person name="Kavchok S."/>
            <person name="Keizer G."/>
            <person name="Linton E."/>
            <person name="Llaca V."/>
            <person name="Song R."/>
            <person name="Tanyolac B."/>
            <person name="Young S."/>
            <person name="Ho-Il K."/>
            <person name="Hahn J.H."/>
            <person name="Sangsakoo G."/>
            <person name="Vanavichit A."/>
            <person name="de Mattos Luiz.A.T."/>
            <person name="Zimmer P.D."/>
            <person name="Malone G."/>
            <person name="Dellagostin O."/>
            <person name="de Oliveira A.C."/>
            <person name="Bevan M."/>
            <person name="Bancroft I."/>
            <person name="Minx P."/>
            <person name="Cordum H."/>
            <person name="Wilson R."/>
            <person name="Cheng Z."/>
            <person name="Jin W."/>
            <person name="Jiang J."/>
            <person name="Leong S.A."/>
            <person name="Iwama H."/>
            <person name="Gojobori T."/>
            <person name="Itoh T."/>
            <person name="Niimura Y."/>
            <person name="Fujii Y."/>
            <person name="Habara T."/>
            <person name="Sakai H."/>
            <person name="Sato Y."/>
            <person name="Wilson G."/>
            <person name="Kumar K."/>
            <person name="McCouch S."/>
            <person name="Juretic N."/>
            <person name="Hoen D."/>
            <person name="Wright S."/>
            <person name="Bruskiewich R."/>
            <person name="Bureau T."/>
            <person name="Miyao A."/>
            <person name="Hirochika H."/>
            <person name="Nishikawa T."/>
            <person name="Kadowaki K."/>
            <person name="Sugiura M."/>
            <person name="Burr B."/>
            <person name="Sasaki T."/>
        </authorList>
    </citation>
    <scope>NUCLEOTIDE SEQUENCE [LARGE SCALE GENOMIC DNA]</scope>
    <source>
        <strain evidence="2">cv. Nipponbare</strain>
    </source>
</reference>
<dbReference type="PANTHER" id="PTHR36617:SF15">
    <property type="entry name" value="REVERSE TRANSCRIPTASE ZINC-BINDING DOMAIN-CONTAINING PROTEIN"/>
    <property type="match status" value="1"/>
</dbReference>
<reference evidence="2" key="2">
    <citation type="journal article" date="2008" name="Nucleic Acids Res.">
        <title>The rice annotation project database (RAP-DB): 2008 update.</title>
        <authorList>
            <consortium name="The rice annotation project (RAP)"/>
        </authorList>
    </citation>
    <scope>GENOME REANNOTATION</scope>
    <source>
        <strain evidence="2">cv. Nipponbare</strain>
    </source>
</reference>
<sequence>MAEDGVPLAESEWLRRWWRRDSGPLEHRPAALELYAKTLTCPSKSDESKGWRWADGSRTSFWHDRWLGIQQLANLFPALYSHSTSGHANVKEVLSRGILSFLVPRLSQAAQADLHNLENMLAACFLNEEPDIRQNDRSGILTSKQIYEAKFPAEFISPNWKIIWACKAPLKTVHKVKSIEEKDCSVSNLRDLQLCGRDGKPFMLLLSFCCKVLD</sequence>
<accession>Q2R9X0</accession>
<dbReference type="AlphaFoldDB" id="Q2R9X0"/>
<evidence type="ECO:0000313" key="1">
    <source>
        <dbReference type="EMBL" id="AAX95781.1"/>
    </source>
</evidence>
<gene>
    <name evidence="1" type="ordered locus">LOC_Os11g07300</name>
</gene>